<sequence length="64" mass="7317">MRGWLGIVVGTMNPCSRQRKAKMQPKWESRATQLVGLECLEAKYPWHIGATHWGAIRQLRTGPQ</sequence>
<proteinExistence type="predicted"/>
<dbReference type="EMBL" id="JAPZBO010000002">
    <property type="protein sequence ID" value="KAJ5325073.1"/>
    <property type="molecule type" value="Genomic_DNA"/>
</dbReference>
<comment type="caution">
    <text evidence="1">The sequence shown here is derived from an EMBL/GenBank/DDBJ whole genome shotgun (WGS) entry which is preliminary data.</text>
</comment>
<organism evidence="1 2">
    <name type="scientific">Penicillium atrosanguineum</name>
    <dbReference type="NCBI Taxonomy" id="1132637"/>
    <lineage>
        <taxon>Eukaryota</taxon>
        <taxon>Fungi</taxon>
        <taxon>Dikarya</taxon>
        <taxon>Ascomycota</taxon>
        <taxon>Pezizomycotina</taxon>
        <taxon>Eurotiomycetes</taxon>
        <taxon>Eurotiomycetidae</taxon>
        <taxon>Eurotiales</taxon>
        <taxon>Aspergillaceae</taxon>
        <taxon>Penicillium</taxon>
    </lineage>
</organism>
<gene>
    <name evidence="1" type="ORF">N7476_003673</name>
</gene>
<dbReference type="AlphaFoldDB" id="A0A9W9Q7C8"/>
<reference evidence="1" key="2">
    <citation type="journal article" date="2023" name="IMA Fungus">
        <title>Comparative genomic study of the Penicillium genus elucidates a diverse pangenome and 15 lateral gene transfer events.</title>
        <authorList>
            <person name="Petersen C."/>
            <person name="Sorensen T."/>
            <person name="Nielsen M.R."/>
            <person name="Sondergaard T.E."/>
            <person name="Sorensen J.L."/>
            <person name="Fitzpatrick D.A."/>
            <person name="Frisvad J.C."/>
            <person name="Nielsen K.L."/>
        </authorList>
    </citation>
    <scope>NUCLEOTIDE SEQUENCE</scope>
    <source>
        <strain evidence="1">IBT 21472</strain>
    </source>
</reference>
<evidence type="ECO:0000313" key="2">
    <source>
        <dbReference type="Proteomes" id="UP001147746"/>
    </source>
</evidence>
<evidence type="ECO:0000313" key="1">
    <source>
        <dbReference type="EMBL" id="KAJ5325073.1"/>
    </source>
</evidence>
<keyword evidence="2" id="KW-1185">Reference proteome</keyword>
<dbReference type="Proteomes" id="UP001147746">
    <property type="component" value="Unassembled WGS sequence"/>
</dbReference>
<accession>A0A9W9Q7C8</accession>
<protein>
    <submittedName>
        <fullName evidence="1">Uncharacterized protein</fullName>
    </submittedName>
</protein>
<name>A0A9W9Q7C8_9EURO</name>
<reference evidence="1" key="1">
    <citation type="submission" date="2022-12" db="EMBL/GenBank/DDBJ databases">
        <authorList>
            <person name="Petersen C."/>
        </authorList>
    </citation>
    <scope>NUCLEOTIDE SEQUENCE</scope>
    <source>
        <strain evidence="1">IBT 21472</strain>
    </source>
</reference>